<dbReference type="InterPro" id="IPR037993">
    <property type="entry name" value="NDPk7B"/>
</dbReference>
<dbReference type="InterPro" id="IPR006602">
    <property type="entry name" value="DM10_dom"/>
</dbReference>
<reference evidence="9" key="5">
    <citation type="submission" date="2020-06" db="EMBL/GenBank/DDBJ databases">
        <authorList>
            <person name="Camacho E."/>
            <person name="Gonzalez-de la Fuente S."/>
            <person name="Rastrojo A."/>
            <person name="Peiro-Pastor R."/>
            <person name="Solana JC."/>
            <person name="Tabera L."/>
            <person name="Gamarro F."/>
            <person name="Carrasco-Ramiro F."/>
            <person name="Requena JM."/>
            <person name="Aguado B."/>
        </authorList>
    </citation>
    <scope>NUCLEOTIDE SEQUENCE</scope>
</reference>
<evidence type="ECO:0000313" key="9">
    <source>
        <dbReference type="EMBL" id="CAC5434413.1"/>
    </source>
</evidence>
<comment type="similarity">
    <text evidence="6">Belongs to the NDK family.</text>
</comment>
<organism evidence="8 12">
    <name type="scientific">Leishmania donovani</name>
    <dbReference type="NCBI Taxonomy" id="5661"/>
    <lineage>
        <taxon>Eukaryota</taxon>
        <taxon>Discoba</taxon>
        <taxon>Euglenozoa</taxon>
        <taxon>Kinetoplastea</taxon>
        <taxon>Metakinetoplastina</taxon>
        <taxon>Trypanosomatida</taxon>
        <taxon>Trypanosomatidae</taxon>
        <taxon>Leishmaniinae</taxon>
        <taxon>Leishmania</taxon>
    </lineage>
</organism>
<dbReference type="Gene3D" id="3.30.70.141">
    <property type="entry name" value="Nucleoside diphosphate kinase-like domain"/>
    <property type="match status" value="1"/>
</dbReference>
<evidence type="ECO:0000313" key="10">
    <source>
        <dbReference type="EMBL" id="CBZ38290.1"/>
    </source>
</evidence>
<keyword evidence="8" id="KW-0418">Kinase</keyword>
<dbReference type="PANTHER" id="PTHR43109:SF1">
    <property type="entry name" value="NUCLEOSIDE DIPHOSPHATE KINASE-LIKE DOMAIN-CONTAINING PROTEIN"/>
    <property type="match status" value="1"/>
</dbReference>
<dbReference type="EC" id="2.7.4.6" evidence="8"/>
<dbReference type="PANTHER" id="PTHR43109">
    <property type="entry name" value="NUCLEOSIDE DIPHOSPHATE KINASE 7"/>
    <property type="match status" value="1"/>
</dbReference>
<dbReference type="FunFam" id="2.30.29.170:FF:000005">
    <property type="entry name" value="Nucleoside diphosphate kinase 7"/>
    <property type="match status" value="1"/>
</dbReference>
<dbReference type="OMA" id="VCMCLEI"/>
<dbReference type="Proteomes" id="UP000008980">
    <property type="component" value="Chromosome 35"/>
</dbReference>
<protein>
    <submittedName>
        <fullName evidence="8">Nucleoside diphosphate kinase, putative</fullName>
        <ecNumber evidence="8">2.7.4.6</ecNumber>
    </submittedName>
    <submittedName>
        <fullName evidence="9">Nucleoside_diphosphate_kinase_putative/GeneDB:Lmj F.35.3870</fullName>
    </submittedName>
</protein>
<accession>E9BSR1</accession>
<dbReference type="VEuPathDB" id="TriTrypDB:LdBPK_353910.1"/>
<keyword evidence="8" id="KW-0808">Transferase</keyword>
<dbReference type="SUPFAM" id="SSF54919">
    <property type="entry name" value="Nucleoside diphosphate kinase, NDK"/>
    <property type="match status" value="1"/>
</dbReference>
<evidence type="ECO:0000256" key="1">
    <source>
        <dbReference type="ARBA" id="ARBA00004138"/>
    </source>
</evidence>
<feature type="domain" description="DM10" evidence="7">
    <location>
        <begin position="3"/>
        <end position="91"/>
    </location>
</feature>
<dbReference type="SMART" id="SM00562">
    <property type="entry name" value="NDK"/>
    <property type="match status" value="1"/>
</dbReference>
<reference evidence="10" key="2">
    <citation type="submission" date="2011-01" db="EMBL/GenBank/DDBJ databases">
        <authorList>
            <person name="Zhao B.P."/>
            <person name="Ren Z.A."/>
            <person name="Li C.D."/>
        </authorList>
    </citation>
    <scope>NUCLEOTIDE SEQUENCE</scope>
    <source>
        <strain evidence="10">BPK282A1</strain>
    </source>
</reference>
<dbReference type="CDD" id="cd04412">
    <property type="entry name" value="NDPk7B"/>
    <property type="match status" value="1"/>
</dbReference>
<dbReference type="EMBL" id="FR799622">
    <property type="protein sequence ID" value="CBZ38290.1"/>
    <property type="molecule type" value="Genomic_DNA"/>
</dbReference>
<sequence length="337" mass="36977">MVGEQRDTFVVEYFDPQASLSRTYQFCYFTDDKTIEMYNLKTKRLFLKRCAYPSLSPNELYVGATINVFSRPLRIIDYGDDATRKRLTANSGECMITVDMQHHSAAAGSVIEALTTQGLRITFIRLVELSKSLAARVASKAQRCLVVLASGAGAREKVASVAASFSAAVTQISSESAVQELKEAVMGPGESTAALKNCAVCVIKPHAITSGHQGPILHRLVEEGFYISALGSYQLTVADAEDFLEVYNGVLPEYKKLVEQMSSGPCWAVEVCAENAVPALRAVCGPQDPEVCHVLFPHTLRSMYGVDRIRNAVHCTDLEEDGPLESEFFFSLLQNKQ</sequence>
<dbReference type="EMBL" id="LR812655">
    <property type="protein sequence ID" value="CAC5434413.1"/>
    <property type="molecule type" value="Genomic_DNA"/>
</dbReference>
<dbReference type="InterPro" id="IPR057579">
    <property type="entry name" value="DM10_NDK7"/>
</dbReference>
<dbReference type="GO" id="GO:0005879">
    <property type="term" value="C:axonemal microtubule"/>
    <property type="evidence" value="ECO:0007669"/>
    <property type="project" value="TreeGrafter"/>
</dbReference>
<dbReference type="Proteomes" id="UP000601710">
    <property type="component" value="Chromosome 35"/>
</dbReference>
<dbReference type="RefSeq" id="XP_003864970.1">
    <property type="nucleotide sequence ID" value="XM_003864922.1"/>
</dbReference>
<dbReference type="FunFam" id="3.30.70.141:FF:000004">
    <property type="entry name" value="Nucleoside diphosphate kinase 7"/>
    <property type="match status" value="1"/>
</dbReference>
<dbReference type="KEGG" id="ldo:LDBPK_353910"/>
<dbReference type="Pfam" id="PF25364">
    <property type="entry name" value="PH_NDK7_N"/>
    <property type="match status" value="1"/>
</dbReference>
<dbReference type="PROSITE" id="PS51336">
    <property type="entry name" value="DM10"/>
    <property type="match status" value="1"/>
</dbReference>
<evidence type="ECO:0000256" key="6">
    <source>
        <dbReference type="PROSITE-ProRule" id="PRU00706"/>
    </source>
</evidence>
<reference evidence="11" key="3">
    <citation type="submission" date="2011-02" db="EMBL/GenBank/DDBJ databases">
        <title>Whole genome sequencing of Leishmania donovani clinical lines reveals dynamic variation related to drug resistance.</title>
        <authorList>
            <person name="Downing T."/>
            <person name="Imamura H."/>
            <person name="Sanders M."/>
            <person name="Decuypere S."/>
            <person name="Hertz-Fowler C."/>
            <person name="Clark T.G."/>
            <person name="Rijal S."/>
            <person name="Sundar S."/>
            <person name="Quail M.A."/>
            <person name="De Doncker S."/>
            <person name="Maes I."/>
            <person name="Vanaerschot M."/>
            <person name="Stark O."/>
            <person name="Schonian G."/>
            <person name="Dujardin J.C."/>
            <person name="Berriman M."/>
        </authorList>
    </citation>
    <scope>NUCLEOTIDE SEQUENCE [LARGE SCALE GENOMIC DNA]</scope>
    <source>
        <strain evidence="11">BPK282A1</strain>
    </source>
</reference>
<dbReference type="VEuPathDB" id="TriTrypDB:LdCL_350044200"/>
<evidence type="ECO:0000313" key="11">
    <source>
        <dbReference type="Proteomes" id="UP000008980"/>
    </source>
</evidence>
<dbReference type="Pfam" id="PF00334">
    <property type="entry name" value="NDK"/>
    <property type="match status" value="1"/>
</dbReference>
<comment type="caution">
    <text evidence="6">Lacks conserved residue(s) required for the propagation of feature annotation.</text>
</comment>
<keyword evidence="5" id="KW-0966">Cell projection</keyword>
<reference evidence="10 11" key="1">
    <citation type="journal article" date="2011" name="Genome Res.">
        <title>Whole genome sequencing of multiple Leishmania donovani clinical isolates provides insights into population structure and mechanisms of drug resistance.</title>
        <authorList>
            <person name="Downing T."/>
            <person name="Imamura H."/>
            <person name="Decuypere S."/>
            <person name="Clark T.G."/>
            <person name="Coombs G.H."/>
            <person name="Cotton J.A."/>
            <person name="Hilley J.D."/>
            <person name="de Doncker S."/>
            <person name="Maes I."/>
            <person name="Mottram J.C."/>
            <person name="Quail M.A."/>
            <person name="Rijal S."/>
            <person name="Sanders M."/>
            <person name="Schonian G."/>
            <person name="Stark O."/>
            <person name="Sundar S."/>
            <person name="Vanaerschot M."/>
            <person name="Hertz-Fowler C."/>
            <person name="Dujardin J.C."/>
            <person name="Berriman M."/>
        </authorList>
    </citation>
    <scope>NUCLEOTIDE SEQUENCE [LARGE SCALE GENOMIC DNA]</scope>
    <source>
        <strain evidence="10 11">BPK282A1</strain>
    </source>
</reference>
<dbReference type="AlphaFoldDB" id="A0A3Q8IJQ8"/>
<dbReference type="SMR" id="A0A3Q8IJQ8"/>
<evidence type="ECO:0000256" key="2">
    <source>
        <dbReference type="ARBA" id="ARBA00004245"/>
    </source>
</evidence>
<dbReference type="Proteomes" id="UP000274082">
    <property type="component" value="Chromosome 35"/>
</dbReference>
<evidence type="ECO:0000259" key="7">
    <source>
        <dbReference type="PROSITE" id="PS51336"/>
    </source>
</evidence>
<keyword evidence="3" id="KW-0963">Cytoplasm</keyword>
<dbReference type="PROSITE" id="PS51374">
    <property type="entry name" value="NDPK_LIKE"/>
    <property type="match status" value="1"/>
</dbReference>
<dbReference type="GeneID" id="13387847"/>
<dbReference type="GO" id="GO:0004550">
    <property type="term" value="F:nucleoside diphosphate kinase activity"/>
    <property type="evidence" value="ECO:0007669"/>
    <property type="project" value="UniProtKB-EC"/>
</dbReference>
<reference evidence="8 12" key="4">
    <citation type="journal article" date="2018" name="Sci. Rep.">
        <title>A complete Leishmania donovani reference genome identifies novel genetic variations associated with virulence.</title>
        <authorList>
            <person name="Lypaczewski P."/>
            <person name="Hoshizaki J."/>
            <person name="Zhang W.-W."/>
            <person name="McCall L.-I."/>
            <person name="Torcivia-Rodriguez J."/>
            <person name="Simonyan V."/>
            <person name="Kaur A."/>
            <person name="Dewar K."/>
            <person name="Matlashewski G."/>
        </authorList>
    </citation>
    <scope>NUCLEOTIDE SEQUENCE [LARGE SCALE GENOMIC DNA]</scope>
    <source>
        <strain evidence="8 12">LdCL</strain>
    </source>
</reference>
<gene>
    <name evidence="10" type="ORF">LDBPK_353910</name>
    <name evidence="8" type="ORF">LdCL_350044200</name>
    <name evidence="9" type="ORF">LDHU3_35.5080</name>
</gene>
<evidence type="ECO:0000313" key="12">
    <source>
        <dbReference type="Proteomes" id="UP000274082"/>
    </source>
</evidence>
<evidence type="ECO:0000256" key="3">
    <source>
        <dbReference type="ARBA" id="ARBA00022490"/>
    </source>
</evidence>
<dbReference type="InterPro" id="IPR036850">
    <property type="entry name" value="NDK-like_dom_sf"/>
</dbReference>
<dbReference type="OrthoDB" id="270127at2759"/>
<accession>A0A3Q8IJQ8</accession>
<dbReference type="EMBL" id="CP029534">
    <property type="protein sequence ID" value="AYU83192.1"/>
    <property type="molecule type" value="Genomic_DNA"/>
</dbReference>
<keyword evidence="4" id="KW-0206">Cytoskeleton</keyword>
<name>A0A3Q8IJQ8_LEIDO</name>
<dbReference type="Gene3D" id="2.30.29.170">
    <property type="match status" value="1"/>
</dbReference>
<comment type="subcellular location">
    <subcellularLocation>
        <location evidence="1">Cell projection</location>
        <location evidence="1">Cilium</location>
    </subcellularLocation>
    <subcellularLocation>
        <location evidence="2">Cytoplasm</location>
        <location evidence="2">Cytoskeleton</location>
    </subcellularLocation>
</comment>
<evidence type="ECO:0000256" key="5">
    <source>
        <dbReference type="ARBA" id="ARBA00023273"/>
    </source>
</evidence>
<dbReference type="SMART" id="SM00676">
    <property type="entry name" value="DM10"/>
    <property type="match status" value="1"/>
</dbReference>
<evidence type="ECO:0000313" key="8">
    <source>
        <dbReference type="EMBL" id="AYU83192.1"/>
    </source>
</evidence>
<proteinExistence type="inferred from homology"/>
<dbReference type="InterPro" id="IPR034907">
    <property type="entry name" value="NDK-like_dom"/>
</dbReference>
<keyword evidence="12" id="KW-1185">Reference proteome</keyword>
<dbReference type="VEuPathDB" id="TriTrypDB:LDHU3_35.5080"/>
<evidence type="ECO:0000256" key="4">
    <source>
        <dbReference type="ARBA" id="ARBA00023212"/>
    </source>
</evidence>